<dbReference type="PROSITE" id="PS50011">
    <property type="entry name" value="PROTEIN_KINASE_DOM"/>
    <property type="match status" value="1"/>
</dbReference>
<proteinExistence type="predicted"/>
<dbReference type="GO" id="GO:0004672">
    <property type="term" value="F:protein kinase activity"/>
    <property type="evidence" value="ECO:0007669"/>
    <property type="project" value="InterPro"/>
</dbReference>
<accession>A0A1Y2EMX5</accession>
<dbReference type="SUPFAM" id="SSF56112">
    <property type="entry name" value="Protein kinase-like (PK-like)"/>
    <property type="match status" value="1"/>
</dbReference>
<evidence type="ECO:0000313" key="2">
    <source>
        <dbReference type="EMBL" id="ORY72882.1"/>
    </source>
</evidence>
<dbReference type="OrthoDB" id="2747778at2759"/>
<dbReference type="InterPro" id="IPR000719">
    <property type="entry name" value="Prot_kinase_dom"/>
</dbReference>
<dbReference type="InterPro" id="IPR011009">
    <property type="entry name" value="Kinase-like_dom_sf"/>
</dbReference>
<gene>
    <name evidence="2" type="ORF">BCR35DRAFT_333838</name>
</gene>
<comment type="caution">
    <text evidence="2">The sequence shown here is derived from an EMBL/GenBank/DDBJ whole genome shotgun (WGS) entry which is preliminary data.</text>
</comment>
<dbReference type="InParanoid" id="A0A1Y2EMX5"/>
<evidence type="ECO:0000313" key="3">
    <source>
        <dbReference type="Proteomes" id="UP000193467"/>
    </source>
</evidence>
<dbReference type="Pfam" id="PF17667">
    <property type="entry name" value="Pkinase_fungal"/>
    <property type="match status" value="1"/>
</dbReference>
<dbReference type="EMBL" id="MCGR01000049">
    <property type="protein sequence ID" value="ORY72882.1"/>
    <property type="molecule type" value="Genomic_DNA"/>
</dbReference>
<dbReference type="AlphaFoldDB" id="A0A1Y2EMX5"/>
<name>A0A1Y2EMX5_9BASI</name>
<sequence>MSTLGQLVQLVIKLDKEAQVLHRDISPGNVLHQGGQLLLIDFDLATNGSEAMDDLDGAKQGTLDTMAIDLFDALRKGKVKHKAKHDLKSIVYLLWYVLWVQLSPSAETPAELQMWRFWCFGDCEKTNLWTLQGLRDLQWEKYRDKFAKVRKAISPILDELVEALMSNNPLGWTYKGVQTDVDIVSIAVSYEKAFERARSRFEAAEQDDSEQVLKRRWPSSRAEATITTFIRSHLT</sequence>
<feature type="domain" description="Protein kinase" evidence="1">
    <location>
        <begin position="1"/>
        <end position="235"/>
    </location>
</feature>
<keyword evidence="3" id="KW-1185">Reference proteome</keyword>
<organism evidence="2 3">
    <name type="scientific">Leucosporidium creatinivorum</name>
    <dbReference type="NCBI Taxonomy" id="106004"/>
    <lineage>
        <taxon>Eukaryota</taxon>
        <taxon>Fungi</taxon>
        <taxon>Dikarya</taxon>
        <taxon>Basidiomycota</taxon>
        <taxon>Pucciniomycotina</taxon>
        <taxon>Microbotryomycetes</taxon>
        <taxon>Leucosporidiales</taxon>
        <taxon>Leucosporidium</taxon>
    </lineage>
</organism>
<dbReference type="Proteomes" id="UP000193467">
    <property type="component" value="Unassembled WGS sequence"/>
</dbReference>
<reference evidence="2 3" key="1">
    <citation type="submission" date="2016-07" db="EMBL/GenBank/DDBJ databases">
        <title>Pervasive Adenine N6-methylation of Active Genes in Fungi.</title>
        <authorList>
            <consortium name="DOE Joint Genome Institute"/>
            <person name="Mondo S.J."/>
            <person name="Dannebaum R.O."/>
            <person name="Kuo R.C."/>
            <person name="Labutti K."/>
            <person name="Haridas S."/>
            <person name="Kuo A."/>
            <person name="Salamov A."/>
            <person name="Ahrendt S.R."/>
            <person name="Lipzen A."/>
            <person name="Sullivan W."/>
            <person name="Andreopoulos W.B."/>
            <person name="Clum A."/>
            <person name="Lindquist E."/>
            <person name="Daum C."/>
            <person name="Ramamoorthy G.K."/>
            <person name="Gryganskyi A."/>
            <person name="Culley D."/>
            <person name="Magnuson J.K."/>
            <person name="James T.Y."/>
            <person name="O'Malley M.A."/>
            <person name="Stajich J.E."/>
            <person name="Spatafora J.W."/>
            <person name="Visel A."/>
            <person name="Grigoriev I.V."/>
        </authorList>
    </citation>
    <scope>NUCLEOTIDE SEQUENCE [LARGE SCALE GENOMIC DNA]</scope>
    <source>
        <strain evidence="2 3">62-1032</strain>
    </source>
</reference>
<dbReference type="Gene3D" id="1.10.510.10">
    <property type="entry name" value="Transferase(Phosphotransferase) domain 1"/>
    <property type="match status" value="1"/>
</dbReference>
<dbReference type="InterPro" id="IPR040976">
    <property type="entry name" value="Pkinase_fungal"/>
</dbReference>
<evidence type="ECO:0000259" key="1">
    <source>
        <dbReference type="PROSITE" id="PS50011"/>
    </source>
</evidence>
<dbReference type="GO" id="GO:0005524">
    <property type="term" value="F:ATP binding"/>
    <property type="evidence" value="ECO:0007669"/>
    <property type="project" value="InterPro"/>
</dbReference>
<protein>
    <recommendedName>
        <fullName evidence="1">Protein kinase domain-containing protein</fullName>
    </recommendedName>
</protein>